<dbReference type="SUPFAM" id="SSF53335">
    <property type="entry name" value="S-adenosyl-L-methionine-dependent methyltransferases"/>
    <property type="match status" value="1"/>
</dbReference>
<name>A0A1Y1LE44_PHOPY</name>
<dbReference type="CDD" id="cd02440">
    <property type="entry name" value="AdoMet_MTases"/>
    <property type="match status" value="1"/>
</dbReference>
<dbReference type="InterPro" id="IPR025714">
    <property type="entry name" value="Methyltranfer_dom"/>
</dbReference>
<proteinExistence type="predicted"/>
<organism evidence="2">
    <name type="scientific">Photinus pyralis</name>
    <name type="common">Common eastern firefly</name>
    <name type="synonym">Lampyris pyralis</name>
    <dbReference type="NCBI Taxonomy" id="7054"/>
    <lineage>
        <taxon>Eukaryota</taxon>
        <taxon>Metazoa</taxon>
        <taxon>Ecdysozoa</taxon>
        <taxon>Arthropoda</taxon>
        <taxon>Hexapoda</taxon>
        <taxon>Insecta</taxon>
        <taxon>Pterygota</taxon>
        <taxon>Neoptera</taxon>
        <taxon>Endopterygota</taxon>
        <taxon>Coleoptera</taxon>
        <taxon>Polyphaga</taxon>
        <taxon>Elateriformia</taxon>
        <taxon>Elateroidea</taxon>
        <taxon>Lampyridae</taxon>
        <taxon>Lampyrinae</taxon>
        <taxon>Photinus</taxon>
    </lineage>
</organism>
<protein>
    <recommendedName>
        <fullName evidence="1">Methyltransferase domain-containing protein</fullName>
    </recommendedName>
</protein>
<reference evidence="3" key="3">
    <citation type="submission" date="2019-08" db="EMBL/GenBank/DDBJ databases">
        <authorList>
            <consortium name="Photinus pyralis genome working group"/>
            <person name="Fallon T.R."/>
            <person name="Sander Lower S.E."/>
            <person name="Weng J.-K."/>
        </authorList>
    </citation>
    <scope>NUCLEOTIDE SEQUENCE</scope>
    <source>
        <strain evidence="3">1611_PpyrPB1</strain>
        <tissue evidence="3">Whole body</tissue>
    </source>
</reference>
<reference evidence="2" key="1">
    <citation type="journal article" date="2016" name="Sci. Rep.">
        <title>Molecular characterization of firefly nuptial gifts: a multi-omics approach sheds light on postcopulatory sexual selection.</title>
        <authorList>
            <person name="Al-Wathiqui N."/>
            <person name="Fallon T.R."/>
            <person name="South A."/>
            <person name="Weng J.K."/>
            <person name="Lewis S.M."/>
        </authorList>
    </citation>
    <scope>NUCLEOTIDE SEQUENCE</scope>
</reference>
<dbReference type="PANTHER" id="PTHR43861">
    <property type="entry name" value="TRANS-ACONITATE 2-METHYLTRANSFERASE-RELATED"/>
    <property type="match status" value="1"/>
</dbReference>
<dbReference type="EMBL" id="GEZM01058080">
    <property type="protein sequence ID" value="JAV71919.1"/>
    <property type="molecule type" value="Transcribed_RNA"/>
</dbReference>
<evidence type="ECO:0000313" key="2">
    <source>
        <dbReference type="EMBL" id="JAV71919.1"/>
    </source>
</evidence>
<dbReference type="InParanoid" id="A0A1Y1LE44"/>
<keyword evidence="4" id="KW-1185">Reference proteome</keyword>
<dbReference type="Pfam" id="PF13847">
    <property type="entry name" value="Methyltransf_31"/>
    <property type="match status" value="1"/>
</dbReference>
<dbReference type="PANTHER" id="PTHR43861:SF1">
    <property type="entry name" value="TRANS-ACONITATE 2-METHYLTRANSFERASE"/>
    <property type="match status" value="1"/>
</dbReference>
<dbReference type="Gene3D" id="3.40.50.150">
    <property type="entry name" value="Vaccinia Virus protein VP39"/>
    <property type="match status" value="1"/>
</dbReference>
<accession>A0A1Y1LE44</accession>
<dbReference type="OrthoDB" id="66144at2759"/>
<evidence type="ECO:0000313" key="3">
    <source>
        <dbReference type="EMBL" id="KAB0797800.1"/>
    </source>
</evidence>
<dbReference type="EMBL" id="VVIM01000006">
    <property type="protein sequence ID" value="KAB0797800.1"/>
    <property type="molecule type" value="Genomic_DNA"/>
</dbReference>
<dbReference type="InterPro" id="IPR029063">
    <property type="entry name" value="SAM-dependent_MTases_sf"/>
</dbReference>
<evidence type="ECO:0000259" key="1">
    <source>
        <dbReference type="Pfam" id="PF13847"/>
    </source>
</evidence>
<reference evidence="3 4" key="2">
    <citation type="journal article" date="2018" name="Elife">
        <title>Firefly genomes illuminate parallel origins of bioluminescence in beetles.</title>
        <authorList>
            <person name="Fallon T.R."/>
            <person name="Lower S.E."/>
            <person name="Chang C.H."/>
            <person name="Bessho-Uehara M."/>
            <person name="Martin G.J."/>
            <person name="Bewick A.J."/>
            <person name="Behringer M."/>
            <person name="Debat H.J."/>
            <person name="Wong I."/>
            <person name="Day J.C."/>
            <person name="Suvorov A."/>
            <person name="Silva C.J."/>
            <person name="Stanger-Hall K.F."/>
            <person name="Hall D.W."/>
            <person name="Schmitz R.J."/>
            <person name="Nelson D.R."/>
            <person name="Lewis S.M."/>
            <person name="Shigenobu S."/>
            <person name="Bybee S.M."/>
            <person name="Larracuente A.M."/>
            <person name="Oba Y."/>
            <person name="Weng J.K."/>
        </authorList>
    </citation>
    <scope>NUCLEOTIDE SEQUENCE [LARGE SCALE GENOMIC DNA]</scope>
    <source>
        <strain evidence="3">1611_PpyrPB1</strain>
        <tissue evidence="3">Whole body</tissue>
    </source>
</reference>
<gene>
    <name evidence="3" type="ORF">PPYR_08793</name>
</gene>
<dbReference type="AlphaFoldDB" id="A0A1Y1LE44"/>
<feature type="domain" description="Methyltransferase" evidence="1">
    <location>
        <begin position="35"/>
        <end position="141"/>
    </location>
</feature>
<sequence>MNNPELYLQIGTKILDQYTLSVLGDYLHRFINGDHGKKTILDIGAGPGHFTYNNIYLPLRHQVGQLIGIDQSEKMVNHANQHYGNELINFRQLNIEKKEVPEEFLHSFDYVFSFWALHFVKDEEQTYINILNMMKPGGDALLLFPASCVLYDVYKKVWNRPRWSAFITEDDFVRTPYSRFQRPQESFSNFLSGVGFKTQECSLSKISLSMSDVEIKAFVASIIPVMDKIPKDFQEDFLEDHLKELFTRISYNDDLLYVLDYNIFVVHAKK</sequence>
<evidence type="ECO:0000313" key="4">
    <source>
        <dbReference type="Proteomes" id="UP000327044"/>
    </source>
</evidence>
<dbReference type="Proteomes" id="UP000327044">
    <property type="component" value="Unassembled WGS sequence"/>
</dbReference>